<dbReference type="PANTHER" id="PTHR10629:SF52">
    <property type="entry name" value="DNA (CYTOSINE-5)-METHYLTRANSFERASE 1"/>
    <property type="match status" value="1"/>
</dbReference>
<comment type="similarity">
    <text evidence="5 6">Belongs to the class I-like SAM-binding methyltransferase superfamily. C5-methyltransferase family.</text>
</comment>
<dbReference type="InterPro" id="IPR031303">
    <property type="entry name" value="C5_meth_CS"/>
</dbReference>
<dbReference type="Gene3D" id="3.90.120.10">
    <property type="entry name" value="DNA Methylase, subunit A, domain 2"/>
    <property type="match status" value="1"/>
</dbReference>
<dbReference type="PROSITE" id="PS51679">
    <property type="entry name" value="SAM_MT_C5"/>
    <property type="match status" value="1"/>
</dbReference>
<dbReference type="EC" id="2.1.1.37" evidence="7"/>
<evidence type="ECO:0000256" key="5">
    <source>
        <dbReference type="PROSITE-ProRule" id="PRU01016"/>
    </source>
</evidence>
<gene>
    <name evidence="9" type="ORF">BIV57_06480</name>
</gene>
<dbReference type="PRINTS" id="PR00105">
    <property type="entry name" value="C5METTRFRASE"/>
</dbReference>
<dbReference type="InterPro" id="IPR018117">
    <property type="entry name" value="C5_DNA_meth_AS"/>
</dbReference>
<dbReference type="Proteomes" id="UP000243342">
    <property type="component" value="Unassembled WGS sequence"/>
</dbReference>
<keyword evidence="1 5" id="KW-0489">Methyltransferase</keyword>
<evidence type="ECO:0000256" key="6">
    <source>
        <dbReference type="RuleBase" id="RU000416"/>
    </source>
</evidence>
<evidence type="ECO:0000313" key="9">
    <source>
        <dbReference type="EMBL" id="OIV38307.1"/>
    </source>
</evidence>
<dbReference type="GO" id="GO:0009307">
    <property type="term" value="P:DNA restriction-modification system"/>
    <property type="evidence" value="ECO:0007669"/>
    <property type="project" value="UniProtKB-KW"/>
</dbReference>
<organism evidence="9 10">
    <name type="scientific">Mangrovactinospora gilvigrisea</name>
    <dbReference type="NCBI Taxonomy" id="1428644"/>
    <lineage>
        <taxon>Bacteria</taxon>
        <taxon>Bacillati</taxon>
        <taxon>Actinomycetota</taxon>
        <taxon>Actinomycetes</taxon>
        <taxon>Kitasatosporales</taxon>
        <taxon>Streptomycetaceae</taxon>
        <taxon>Mangrovactinospora</taxon>
    </lineage>
</organism>
<keyword evidence="10" id="KW-1185">Reference proteome</keyword>
<keyword evidence="4" id="KW-0680">Restriction system</keyword>
<evidence type="ECO:0000256" key="4">
    <source>
        <dbReference type="ARBA" id="ARBA00022747"/>
    </source>
</evidence>
<dbReference type="EMBL" id="MLCF01000025">
    <property type="protein sequence ID" value="OIV38307.1"/>
    <property type="molecule type" value="Genomic_DNA"/>
</dbReference>
<evidence type="ECO:0000256" key="2">
    <source>
        <dbReference type="ARBA" id="ARBA00022679"/>
    </source>
</evidence>
<comment type="caution">
    <text evidence="9">The sequence shown here is derived from an EMBL/GenBank/DDBJ whole genome shotgun (WGS) entry which is preliminary data.</text>
</comment>
<keyword evidence="2 5" id="KW-0808">Transferase</keyword>
<dbReference type="PROSITE" id="PS00095">
    <property type="entry name" value="C5_MTASE_2"/>
    <property type="match status" value="1"/>
</dbReference>
<evidence type="ECO:0000256" key="1">
    <source>
        <dbReference type="ARBA" id="ARBA00022603"/>
    </source>
</evidence>
<dbReference type="GO" id="GO:0003886">
    <property type="term" value="F:DNA (cytosine-5-)-methyltransferase activity"/>
    <property type="evidence" value="ECO:0007669"/>
    <property type="project" value="UniProtKB-EC"/>
</dbReference>
<keyword evidence="3 5" id="KW-0949">S-adenosyl-L-methionine</keyword>
<evidence type="ECO:0000256" key="7">
    <source>
        <dbReference type="RuleBase" id="RU000417"/>
    </source>
</evidence>
<reference evidence="9 10" key="1">
    <citation type="submission" date="2016-10" db="EMBL/GenBank/DDBJ databases">
        <title>Genome sequence of Streptomyces gilvigriseus MUSC 26.</title>
        <authorList>
            <person name="Lee L.-H."/>
            <person name="Ser H.-L."/>
        </authorList>
    </citation>
    <scope>NUCLEOTIDE SEQUENCE [LARGE SCALE GENOMIC DNA]</scope>
    <source>
        <strain evidence="9 10">MUSC 26</strain>
    </source>
</reference>
<dbReference type="PANTHER" id="PTHR10629">
    <property type="entry name" value="CYTOSINE-SPECIFIC METHYLTRANSFERASE"/>
    <property type="match status" value="1"/>
</dbReference>
<dbReference type="InterPro" id="IPR050390">
    <property type="entry name" value="C5-Methyltransferase"/>
</dbReference>
<comment type="catalytic activity">
    <reaction evidence="7">
        <text>a 2'-deoxycytidine in DNA + S-adenosyl-L-methionine = a 5-methyl-2'-deoxycytidine in DNA + S-adenosyl-L-homocysteine + H(+)</text>
        <dbReference type="Rhea" id="RHEA:13681"/>
        <dbReference type="Rhea" id="RHEA-COMP:11369"/>
        <dbReference type="Rhea" id="RHEA-COMP:11370"/>
        <dbReference type="ChEBI" id="CHEBI:15378"/>
        <dbReference type="ChEBI" id="CHEBI:57856"/>
        <dbReference type="ChEBI" id="CHEBI:59789"/>
        <dbReference type="ChEBI" id="CHEBI:85452"/>
        <dbReference type="ChEBI" id="CHEBI:85454"/>
        <dbReference type="EC" id="2.1.1.37"/>
    </reaction>
</comment>
<dbReference type="Pfam" id="PF00145">
    <property type="entry name" value="DNA_methylase"/>
    <property type="match status" value="1"/>
</dbReference>
<dbReference type="PROSITE" id="PS00094">
    <property type="entry name" value="C5_MTASE_1"/>
    <property type="match status" value="1"/>
</dbReference>
<protein>
    <recommendedName>
        <fullName evidence="7">Cytosine-specific methyltransferase</fullName>
        <ecNumber evidence="7">2.1.1.37</ecNumber>
    </recommendedName>
</protein>
<feature type="active site" evidence="5">
    <location>
        <position position="104"/>
    </location>
</feature>
<accession>A0A1J7BI15</accession>
<feature type="region of interest" description="Disordered" evidence="8">
    <location>
        <begin position="375"/>
        <end position="404"/>
    </location>
</feature>
<evidence type="ECO:0000256" key="8">
    <source>
        <dbReference type="SAM" id="MobiDB-lite"/>
    </source>
</evidence>
<dbReference type="NCBIfam" id="TIGR00675">
    <property type="entry name" value="dcm"/>
    <property type="match status" value="1"/>
</dbReference>
<dbReference type="GO" id="GO:0003677">
    <property type="term" value="F:DNA binding"/>
    <property type="evidence" value="ECO:0007669"/>
    <property type="project" value="TreeGrafter"/>
</dbReference>
<dbReference type="GO" id="GO:0032259">
    <property type="term" value="P:methylation"/>
    <property type="evidence" value="ECO:0007669"/>
    <property type="project" value="UniProtKB-KW"/>
</dbReference>
<name>A0A1J7BI15_9ACTN</name>
<evidence type="ECO:0000256" key="3">
    <source>
        <dbReference type="ARBA" id="ARBA00022691"/>
    </source>
</evidence>
<dbReference type="SUPFAM" id="SSF53335">
    <property type="entry name" value="S-adenosyl-L-methionine-dependent methyltransferases"/>
    <property type="match status" value="1"/>
</dbReference>
<dbReference type="Gene3D" id="3.40.50.150">
    <property type="entry name" value="Vaccinia Virus protein VP39"/>
    <property type="match status" value="1"/>
</dbReference>
<evidence type="ECO:0000313" key="10">
    <source>
        <dbReference type="Proteomes" id="UP000243342"/>
    </source>
</evidence>
<sequence length="404" mass="44226">MAAARRRFTSVEICAGAGGQAIGLHQAGFQHLALIEYDKDACKTLRKNAARLSAKETAVFERDLNGFTVDPDPKAAGSFGASALGLVKDGEVVEIDLLAGGVPCPPFSLAGKQLGRDDERDLFPVMMRMVEALRPKAVMIENVRGLLEPPEKFSEYRSEILQDLRNLGYEAREEWWKVLEARDFGVPQLRPRAILVAVRREYAPYFKGLPEGADEEIFTVHRALQPSMRRRYDELTAWAKENDEHSLLPLIEERYAAWEKRASESGSVAPTLVGGSKKHGGADLGPTRAKKAWSVLGVNGLGVADEVADANYVRHLLGEDGPMLTPSQAALIQGFPEGWEFEGRKTAKYRQVGNAFPPPVARAVGQAIRKALADAEEQMSTVPVQDPAGFDAKSSGERQYAGSR</sequence>
<dbReference type="InterPro" id="IPR029063">
    <property type="entry name" value="SAM-dependent_MTases_sf"/>
</dbReference>
<dbReference type="STRING" id="1428644.BIV57_06480"/>
<dbReference type="OrthoDB" id="9813719at2"/>
<dbReference type="InterPro" id="IPR001525">
    <property type="entry name" value="C5_MeTfrase"/>
</dbReference>
<dbReference type="AlphaFoldDB" id="A0A1J7BI15"/>
<dbReference type="GO" id="GO:0044027">
    <property type="term" value="P:negative regulation of gene expression via chromosomal CpG island methylation"/>
    <property type="evidence" value="ECO:0007669"/>
    <property type="project" value="TreeGrafter"/>
</dbReference>
<proteinExistence type="inferred from homology"/>